<dbReference type="AlphaFoldDB" id="A0A6M1RZ00"/>
<dbReference type="PRINTS" id="PR00813">
    <property type="entry name" value="BCTERIALGSPG"/>
</dbReference>
<dbReference type="GO" id="GO:0015627">
    <property type="term" value="C:type II protein secretion system complex"/>
    <property type="evidence" value="ECO:0007669"/>
    <property type="project" value="InterPro"/>
</dbReference>
<reference evidence="4 5" key="1">
    <citation type="submission" date="2020-02" db="EMBL/GenBank/DDBJ databases">
        <title>Draft genome sequence of Limisphaera ngatamarikiensis NGM72.4T, a thermophilic Verrucomicrobia grouped in subdivision 3.</title>
        <authorList>
            <person name="Carere C.R."/>
            <person name="Steen J."/>
            <person name="Hugenholtz P."/>
            <person name="Stott M.B."/>
        </authorList>
    </citation>
    <scope>NUCLEOTIDE SEQUENCE [LARGE SCALE GENOMIC DNA]</scope>
    <source>
        <strain evidence="4 5">NGM72.4</strain>
    </source>
</reference>
<keyword evidence="2" id="KW-1133">Transmembrane helix</keyword>
<protein>
    <submittedName>
        <fullName evidence="4">DUF1559 domain-containing protein</fullName>
    </submittedName>
</protein>
<comment type="caution">
    <text evidence="4">The sequence shown here is derived from an EMBL/GenBank/DDBJ whole genome shotgun (WGS) entry which is preliminary data.</text>
</comment>
<dbReference type="PANTHER" id="PTHR30093">
    <property type="entry name" value="GENERAL SECRETION PATHWAY PROTEIN G"/>
    <property type="match status" value="1"/>
</dbReference>
<keyword evidence="1" id="KW-0488">Methylation</keyword>
<organism evidence="4 5">
    <name type="scientific">Limisphaera ngatamarikiensis</name>
    <dbReference type="NCBI Taxonomy" id="1324935"/>
    <lineage>
        <taxon>Bacteria</taxon>
        <taxon>Pseudomonadati</taxon>
        <taxon>Verrucomicrobiota</taxon>
        <taxon>Verrucomicrobiia</taxon>
        <taxon>Limisphaerales</taxon>
        <taxon>Limisphaeraceae</taxon>
        <taxon>Limisphaera</taxon>
    </lineage>
</organism>
<keyword evidence="2" id="KW-0472">Membrane</keyword>
<feature type="transmembrane region" description="Helical" evidence="2">
    <location>
        <begin position="27"/>
        <end position="51"/>
    </location>
</feature>
<evidence type="ECO:0000313" key="5">
    <source>
        <dbReference type="Proteomes" id="UP000477311"/>
    </source>
</evidence>
<keyword evidence="5" id="KW-1185">Reference proteome</keyword>
<dbReference type="InterPro" id="IPR011453">
    <property type="entry name" value="DUF1559"/>
</dbReference>
<dbReference type="EMBL" id="JAAKYA010000096">
    <property type="protein sequence ID" value="NGO40564.1"/>
    <property type="molecule type" value="Genomic_DNA"/>
</dbReference>
<dbReference type="Gene3D" id="3.30.700.10">
    <property type="entry name" value="Glycoprotein, Type 4 Pilin"/>
    <property type="match status" value="1"/>
</dbReference>
<dbReference type="InterPro" id="IPR045584">
    <property type="entry name" value="Pilin-like"/>
</dbReference>
<dbReference type="NCBIfam" id="TIGR02532">
    <property type="entry name" value="IV_pilin_GFxxxE"/>
    <property type="match status" value="1"/>
</dbReference>
<keyword evidence="2" id="KW-0812">Transmembrane</keyword>
<evidence type="ECO:0000259" key="3">
    <source>
        <dbReference type="Pfam" id="PF07596"/>
    </source>
</evidence>
<dbReference type="Pfam" id="PF07596">
    <property type="entry name" value="SBP_bac_10"/>
    <property type="match status" value="1"/>
</dbReference>
<dbReference type="GO" id="GO:0015628">
    <property type="term" value="P:protein secretion by the type II secretion system"/>
    <property type="evidence" value="ECO:0007669"/>
    <property type="project" value="InterPro"/>
</dbReference>
<accession>A0A6M1RZ00</accession>
<gene>
    <name evidence="4" type="ORF">G4L39_14340</name>
</gene>
<sequence length="251" mass="27986">MKTQTTQINTVQGRTQPCPLWHGRTTAFTLVELLVVIAILTVLAGLLLPVLASARERARRIACASNLRQIHLAVALYAEDHNDRLPWKYELKKTTLKPDDLAKGKRLQTLEDGIHILLAPYLGVSPEAAAAAGSFPAAKVFQCPSDRGDASDRTPVFDRRGSSYQVEGSELGRKPEDQHKNRFSYANNVDIARDLFKPWDSDDPLKVMEKLAKGELGPVKWHARFFNKVMGDGRVITLSSKEQDKESKNDL</sequence>
<dbReference type="PANTHER" id="PTHR30093:SF2">
    <property type="entry name" value="TYPE II SECRETION SYSTEM PROTEIN H"/>
    <property type="match status" value="1"/>
</dbReference>
<evidence type="ECO:0000256" key="1">
    <source>
        <dbReference type="ARBA" id="ARBA00022481"/>
    </source>
</evidence>
<dbReference type="Pfam" id="PF07963">
    <property type="entry name" value="N_methyl"/>
    <property type="match status" value="1"/>
</dbReference>
<feature type="domain" description="DUF1559" evidence="3">
    <location>
        <begin position="53"/>
        <end position="168"/>
    </location>
</feature>
<evidence type="ECO:0000313" key="4">
    <source>
        <dbReference type="EMBL" id="NGO40564.1"/>
    </source>
</evidence>
<dbReference type="InterPro" id="IPR012902">
    <property type="entry name" value="N_methyl_site"/>
</dbReference>
<dbReference type="SUPFAM" id="SSF54523">
    <property type="entry name" value="Pili subunits"/>
    <property type="match status" value="1"/>
</dbReference>
<proteinExistence type="predicted"/>
<dbReference type="RefSeq" id="WP_165109280.1">
    <property type="nucleotide sequence ID" value="NZ_JAAKYA010000096.1"/>
</dbReference>
<evidence type="ECO:0000256" key="2">
    <source>
        <dbReference type="SAM" id="Phobius"/>
    </source>
</evidence>
<dbReference type="InterPro" id="IPR000983">
    <property type="entry name" value="Bac_GSPG_pilin"/>
</dbReference>
<name>A0A6M1RZ00_9BACT</name>
<dbReference type="Proteomes" id="UP000477311">
    <property type="component" value="Unassembled WGS sequence"/>
</dbReference>